<evidence type="ECO:0000256" key="3">
    <source>
        <dbReference type="ARBA" id="ARBA00023136"/>
    </source>
</evidence>
<feature type="transmembrane region" description="Helical" evidence="5">
    <location>
        <begin position="169"/>
        <end position="190"/>
    </location>
</feature>
<evidence type="ECO:0000256" key="2">
    <source>
        <dbReference type="ARBA" id="ARBA00022989"/>
    </source>
</evidence>
<evidence type="ECO:0000313" key="7">
    <source>
        <dbReference type="Proteomes" id="UP000708208"/>
    </source>
</evidence>
<feature type="transmembrane region" description="Helical" evidence="5">
    <location>
        <begin position="282"/>
        <end position="302"/>
    </location>
</feature>
<reference evidence="6" key="1">
    <citation type="submission" date="2021-06" db="EMBL/GenBank/DDBJ databases">
        <authorList>
            <person name="Hodson N. C."/>
            <person name="Mongue J. A."/>
            <person name="Jaron S. K."/>
        </authorList>
    </citation>
    <scope>NUCLEOTIDE SEQUENCE</scope>
</reference>
<accession>A0A8J2P9N4</accession>
<feature type="transmembrane region" description="Helical" evidence="5">
    <location>
        <begin position="239"/>
        <end position="262"/>
    </location>
</feature>
<keyword evidence="3 5" id="KW-0472">Membrane</keyword>
<feature type="transmembrane region" description="Helical" evidence="5">
    <location>
        <begin position="57"/>
        <end position="74"/>
    </location>
</feature>
<feature type="transmembrane region" description="Helical" evidence="5">
    <location>
        <begin position="80"/>
        <end position="103"/>
    </location>
</feature>
<dbReference type="PANTHER" id="PTHR23121">
    <property type="entry name" value="SODIUM-DEPENDENT GLUCOSE TRANSPORTER 1"/>
    <property type="match status" value="1"/>
</dbReference>
<keyword evidence="2 5" id="KW-1133">Transmembrane helix</keyword>
<dbReference type="AlphaFoldDB" id="A0A8J2P9N4"/>
<gene>
    <name evidence="6" type="ORF">AFUS01_LOCUS24886</name>
</gene>
<keyword evidence="1 5" id="KW-0812">Transmembrane</keyword>
<organism evidence="6 7">
    <name type="scientific">Allacma fusca</name>
    <dbReference type="NCBI Taxonomy" id="39272"/>
    <lineage>
        <taxon>Eukaryota</taxon>
        <taxon>Metazoa</taxon>
        <taxon>Ecdysozoa</taxon>
        <taxon>Arthropoda</taxon>
        <taxon>Hexapoda</taxon>
        <taxon>Collembola</taxon>
        <taxon>Symphypleona</taxon>
        <taxon>Sminthuridae</taxon>
        <taxon>Allacma</taxon>
    </lineage>
</organism>
<evidence type="ECO:0000256" key="4">
    <source>
        <dbReference type="SAM" id="MobiDB-lite"/>
    </source>
</evidence>
<protein>
    <submittedName>
        <fullName evidence="6">Uncharacterized protein</fullName>
    </submittedName>
</protein>
<feature type="transmembrane region" description="Helical" evidence="5">
    <location>
        <begin position="110"/>
        <end position="132"/>
    </location>
</feature>
<feature type="transmembrane region" description="Helical" evidence="5">
    <location>
        <begin position="367"/>
        <end position="385"/>
    </location>
</feature>
<dbReference type="OrthoDB" id="6365769at2759"/>
<feature type="transmembrane region" description="Helical" evidence="5">
    <location>
        <begin position="334"/>
        <end position="355"/>
    </location>
</feature>
<dbReference type="Pfam" id="PF07690">
    <property type="entry name" value="MFS_1"/>
    <property type="match status" value="1"/>
</dbReference>
<feature type="transmembrane region" description="Helical" evidence="5">
    <location>
        <begin position="397"/>
        <end position="418"/>
    </location>
</feature>
<dbReference type="Proteomes" id="UP000708208">
    <property type="component" value="Unassembled WGS sequence"/>
</dbReference>
<sequence length="435" mass="47175">MGLANSFLNPTVLDFSHKLNESVDSVAIVFTVLTAAYLVGALFTGIASLYIPRPVSVLLVLSLMTIPLFTIPYTESLMMLYVHAAIVGFGVGGLDASQAAWIIDIWRHEAAPFILSLHFAASVGSLIPPLILGPYLTEEEDKACNETTITISTSTSTELPYESKLQVPFTIGASITCISIVIQVFMYISVFRQNKSASSNQNTKNGEKNEVEEVEMEESSKDASTATEAASSSGLVRTIMLVVLCCCVIGFYQGLELCTAQFIPTFAHFSKVCLSEKESARIAFGLQMGFASGRLGGIFLVLKIAPHFILAGNFLLLLISNIILLVWGGSNVTWLWIGSVVIGLGMSTVYAAVYAFVEKYLFVTDRIASTVAVCGGLVSAIYPIVVGKSVEHNPEVLTYVNFLSLFVCGVAFSILFYVTHIRASRIRKSENEKMQ</sequence>
<name>A0A8J2P9N4_9HEXA</name>
<evidence type="ECO:0000256" key="5">
    <source>
        <dbReference type="SAM" id="Phobius"/>
    </source>
</evidence>
<dbReference type="InterPro" id="IPR011701">
    <property type="entry name" value="MFS"/>
</dbReference>
<keyword evidence="7" id="KW-1185">Reference proteome</keyword>
<evidence type="ECO:0000313" key="6">
    <source>
        <dbReference type="EMBL" id="CAG7786312.1"/>
    </source>
</evidence>
<feature type="transmembrane region" description="Helical" evidence="5">
    <location>
        <begin position="26"/>
        <end position="50"/>
    </location>
</feature>
<evidence type="ECO:0000256" key="1">
    <source>
        <dbReference type="ARBA" id="ARBA00022692"/>
    </source>
</evidence>
<dbReference type="GO" id="GO:0022857">
    <property type="term" value="F:transmembrane transporter activity"/>
    <property type="evidence" value="ECO:0007669"/>
    <property type="project" value="InterPro"/>
</dbReference>
<comment type="caution">
    <text evidence="6">The sequence shown here is derived from an EMBL/GenBank/DDBJ whole genome shotgun (WGS) entry which is preliminary data.</text>
</comment>
<proteinExistence type="predicted"/>
<feature type="transmembrane region" description="Helical" evidence="5">
    <location>
        <begin position="309"/>
        <end position="328"/>
    </location>
</feature>
<dbReference type="EMBL" id="CAJVCH010315021">
    <property type="protein sequence ID" value="CAG7786312.1"/>
    <property type="molecule type" value="Genomic_DNA"/>
</dbReference>
<dbReference type="PANTHER" id="PTHR23121:SF9">
    <property type="entry name" value="SODIUM-DEPENDENT GLUCOSE TRANSPORTER 1"/>
    <property type="match status" value="1"/>
</dbReference>
<feature type="region of interest" description="Disordered" evidence="4">
    <location>
        <begin position="197"/>
        <end position="226"/>
    </location>
</feature>